<protein>
    <submittedName>
        <fullName evidence="1">Uncharacterized protein</fullName>
    </submittedName>
</protein>
<organism evidence="1 2">
    <name type="scientific">Dibothriocephalus latus</name>
    <name type="common">Fish tapeworm</name>
    <name type="synonym">Diphyllobothrium latum</name>
    <dbReference type="NCBI Taxonomy" id="60516"/>
    <lineage>
        <taxon>Eukaryota</taxon>
        <taxon>Metazoa</taxon>
        <taxon>Spiralia</taxon>
        <taxon>Lophotrochozoa</taxon>
        <taxon>Platyhelminthes</taxon>
        <taxon>Cestoda</taxon>
        <taxon>Eucestoda</taxon>
        <taxon>Diphyllobothriidea</taxon>
        <taxon>Diphyllobothriidae</taxon>
        <taxon>Dibothriocephalus</taxon>
    </lineage>
</organism>
<dbReference type="EMBL" id="UYRU01089431">
    <property type="protein sequence ID" value="VDN36726.1"/>
    <property type="molecule type" value="Genomic_DNA"/>
</dbReference>
<sequence>MSDCSGFLRVTTEAYRRAGGNTCVDTVRLTWPLVDQIGSIPEGLEALSRVFKTCTPLPNATALYDFAQDYLVTLAMGNYPYESSFLGSLPAWPVTVSLVLEQLPS</sequence>
<proteinExistence type="predicted"/>
<gene>
    <name evidence="1" type="ORF">DILT_LOCUS17113</name>
</gene>
<dbReference type="AlphaFoldDB" id="A0A3P7R0L1"/>
<dbReference type="InterPro" id="IPR042269">
    <property type="entry name" value="Ser_carbopepase_S28_SKS"/>
</dbReference>
<dbReference type="Proteomes" id="UP000281553">
    <property type="component" value="Unassembled WGS sequence"/>
</dbReference>
<dbReference type="OrthoDB" id="2130629at2759"/>
<dbReference type="Gene3D" id="1.20.120.980">
    <property type="entry name" value="Serine carboxypeptidase S28, SKS domain"/>
    <property type="match status" value="1"/>
</dbReference>
<name>A0A3P7R0L1_DIBLA</name>
<keyword evidence="2" id="KW-1185">Reference proteome</keyword>
<evidence type="ECO:0000313" key="2">
    <source>
        <dbReference type="Proteomes" id="UP000281553"/>
    </source>
</evidence>
<accession>A0A3P7R0L1</accession>
<evidence type="ECO:0000313" key="1">
    <source>
        <dbReference type="EMBL" id="VDN36726.1"/>
    </source>
</evidence>
<reference evidence="1 2" key="1">
    <citation type="submission" date="2018-11" db="EMBL/GenBank/DDBJ databases">
        <authorList>
            <consortium name="Pathogen Informatics"/>
        </authorList>
    </citation>
    <scope>NUCLEOTIDE SEQUENCE [LARGE SCALE GENOMIC DNA]</scope>
</reference>